<dbReference type="Proteomes" id="UP000192277">
    <property type="component" value="Unassembled WGS sequence"/>
</dbReference>
<keyword evidence="4" id="KW-0862">Zinc</keyword>
<evidence type="ECO:0000259" key="6">
    <source>
        <dbReference type="Pfam" id="PF07687"/>
    </source>
</evidence>
<sequence length="357" mass="39799">MSNTNLHILQQSAIDLLKQLISTPSFSKEEDKTADILKSFLEKHGVPVKNVQHNVYARNAHYDDRKPTILLNSHHDTVKPNKNYTLDPFTPVEKDGQLFGLGSNDAGGPLVSLIATFLHFYNRTDLKYNLVLAASAEEEISGKDGIELVLPHIGKIDCAIVGEPTQMQMAVAERGLMVLDCVTHGKAGHAARNEGENSIYKAIKDIEWFHSFQFPKVSDLLGPVKMSVTVIETDNKQHNVVPAHTRFVVDTRVNELYTFEEVLEVIHKNVQCEVTPRSTRLRSTSIALDHPLIKSGIALGRTYYGSPTTSDKALMPFQALKMGPGDSARSHTADEYIYINEIVEGIELYVRLLNEIL</sequence>
<keyword evidence="2" id="KW-0479">Metal-binding</keyword>
<dbReference type="Gene3D" id="3.40.630.10">
    <property type="entry name" value="Zn peptidases"/>
    <property type="match status" value="1"/>
</dbReference>
<evidence type="ECO:0000256" key="2">
    <source>
        <dbReference type="ARBA" id="ARBA00022723"/>
    </source>
</evidence>
<evidence type="ECO:0000256" key="4">
    <source>
        <dbReference type="ARBA" id="ARBA00022833"/>
    </source>
</evidence>
<keyword evidence="5" id="KW-0170">Cobalt</keyword>
<proteinExistence type="predicted"/>
<comment type="caution">
    <text evidence="7">The sequence shown here is derived from an EMBL/GenBank/DDBJ whole genome shotgun (WGS) entry which is preliminary data.</text>
</comment>
<evidence type="ECO:0000256" key="3">
    <source>
        <dbReference type="ARBA" id="ARBA00022801"/>
    </source>
</evidence>
<dbReference type="RefSeq" id="WP_014221836.1">
    <property type="nucleotide sequence ID" value="NZ_LWBO01000012.1"/>
</dbReference>
<organism evidence="7 8">
    <name type="scientific">Niastella koreensis</name>
    <dbReference type="NCBI Taxonomy" id="354356"/>
    <lineage>
        <taxon>Bacteria</taxon>
        <taxon>Pseudomonadati</taxon>
        <taxon>Bacteroidota</taxon>
        <taxon>Chitinophagia</taxon>
        <taxon>Chitinophagales</taxon>
        <taxon>Chitinophagaceae</taxon>
        <taxon>Niastella</taxon>
    </lineage>
</organism>
<dbReference type="Pfam" id="PF01546">
    <property type="entry name" value="Peptidase_M20"/>
    <property type="match status" value="1"/>
</dbReference>
<dbReference type="InterPro" id="IPR036264">
    <property type="entry name" value="Bact_exopeptidase_dim_dom"/>
</dbReference>
<dbReference type="CDD" id="cd05651">
    <property type="entry name" value="M20_ArgE_DapE-like"/>
    <property type="match status" value="1"/>
</dbReference>
<dbReference type="InterPro" id="IPR001261">
    <property type="entry name" value="ArgE/DapE_CS"/>
</dbReference>
<dbReference type="PANTHER" id="PTHR43808">
    <property type="entry name" value="ACETYLORNITHINE DEACETYLASE"/>
    <property type="match status" value="1"/>
</dbReference>
<keyword evidence="3" id="KW-0378">Hydrolase</keyword>
<feature type="domain" description="Peptidase M20 dimerisation" evidence="6">
    <location>
        <begin position="171"/>
        <end position="270"/>
    </location>
</feature>
<accession>A0ABX3NWK9</accession>
<dbReference type="PROSITE" id="PS00758">
    <property type="entry name" value="ARGE_DAPE_CPG2_1"/>
    <property type="match status" value="1"/>
</dbReference>
<evidence type="ECO:0000313" key="7">
    <source>
        <dbReference type="EMBL" id="OQP48627.1"/>
    </source>
</evidence>
<name>A0ABX3NWK9_9BACT</name>
<dbReference type="Gene3D" id="3.30.70.360">
    <property type="match status" value="1"/>
</dbReference>
<dbReference type="SUPFAM" id="SSF53187">
    <property type="entry name" value="Zn-dependent exopeptidases"/>
    <property type="match status" value="1"/>
</dbReference>
<dbReference type="EMBL" id="LWBO01000012">
    <property type="protein sequence ID" value="OQP48627.1"/>
    <property type="molecule type" value="Genomic_DNA"/>
</dbReference>
<evidence type="ECO:0000313" key="8">
    <source>
        <dbReference type="Proteomes" id="UP000192277"/>
    </source>
</evidence>
<evidence type="ECO:0000256" key="1">
    <source>
        <dbReference type="ARBA" id="ARBA00001947"/>
    </source>
</evidence>
<dbReference type="Pfam" id="PF07687">
    <property type="entry name" value="M20_dimer"/>
    <property type="match status" value="1"/>
</dbReference>
<protein>
    <submittedName>
        <fullName evidence="7">Acetylornithine deacetylase</fullName>
    </submittedName>
</protein>
<dbReference type="PANTHER" id="PTHR43808:SF31">
    <property type="entry name" value="N-ACETYL-L-CITRULLINE DEACETYLASE"/>
    <property type="match status" value="1"/>
</dbReference>
<dbReference type="InterPro" id="IPR002933">
    <property type="entry name" value="Peptidase_M20"/>
</dbReference>
<gene>
    <name evidence="7" type="ORF">A4D02_07930</name>
</gene>
<evidence type="ECO:0000256" key="5">
    <source>
        <dbReference type="ARBA" id="ARBA00023285"/>
    </source>
</evidence>
<keyword evidence="8" id="KW-1185">Reference proteome</keyword>
<dbReference type="SUPFAM" id="SSF55031">
    <property type="entry name" value="Bacterial exopeptidase dimerisation domain"/>
    <property type="match status" value="1"/>
</dbReference>
<reference evidence="7 8" key="1">
    <citation type="submission" date="2016-04" db="EMBL/GenBank/DDBJ databases">
        <authorList>
            <person name="Chen L."/>
            <person name="Zhuang W."/>
            <person name="Wang G."/>
        </authorList>
    </citation>
    <scope>NUCLEOTIDE SEQUENCE [LARGE SCALE GENOMIC DNA]</scope>
    <source>
        <strain evidence="8">GR20</strain>
    </source>
</reference>
<comment type="cofactor">
    <cofactor evidence="1">
        <name>Zn(2+)</name>
        <dbReference type="ChEBI" id="CHEBI:29105"/>
    </cofactor>
</comment>
<dbReference type="InterPro" id="IPR011650">
    <property type="entry name" value="Peptidase_M20_dimer"/>
</dbReference>
<dbReference type="InterPro" id="IPR050072">
    <property type="entry name" value="Peptidase_M20A"/>
</dbReference>